<protein>
    <submittedName>
        <fullName evidence="4">Uncharacterized protein</fullName>
    </submittedName>
</protein>
<dbReference type="InParanoid" id="A0A0Q2RIF5"/>
<evidence type="ECO:0000313" key="4">
    <source>
        <dbReference type="EMBL" id="KQH83838.1"/>
    </source>
</evidence>
<gene>
    <name evidence="4" type="ORF">AMR76_21235</name>
</gene>
<dbReference type="PROSITE" id="PS50005">
    <property type="entry name" value="TPR"/>
    <property type="match status" value="1"/>
</dbReference>
<accession>A0A0Q2RIF5</accession>
<dbReference type="InterPro" id="IPR019734">
    <property type="entry name" value="TPR_rpt"/>
</dbReference>
<dbReference type="SUPFAM" id="SSF48452">
    <property type="entry name" value="TPR-like"/>
    <property type="match status" value="1"/>
</dbReference>
<comment type="caution">
    <text evidence="4">The sequence shown here is derived from an EMBL/GenBank/DDBJ whole genome shotgun (WGS) entry which is preliminary data.</text>
</comment>
<sequence>MTFLRWKHWLGLALLSFSTWTYATIYSSPTLNEADGLIEISPAQAKALATEYLSQRKLADKAETSPTTISRDETDSRVRTPGSTIDALKILAKAEFNLGYQQTAFKLLDEAQELAEKYQLPYLELEVEILDVRLQWRYDGNTSEAREELRNIAKEYEAIKNSDHLAKGIDYKMTMLRAEIASQANDLELANRLFAQVKPYIDALQSKKPQIEYHLVVGKHYLNHELYNLALSELLMSYWGAVESNASALLAKTNTLLAQLFFERRVLDKALVHLSQAADFYDNYDKSPALAAVLKRMGDVYYQQGKYNLALVHYFNVIDHESSSNDIESVIEVRLSLAATYLQLFNYPLTEQYLARAEELLSYTDIPRLKGRASLLNAGLAYHQNQGQQVIAQAQQALSIGQATGDLAIEENAYRLLSLGYEQTGRYANALENVKQSNAIAQIRQEKLNQISEDAFRQQKEFVEQTLHLVGQEKELQETQREYSKFQKIAFALFVASSIFFLLLLRRGYVIQRQRDEIDELSSNLYTHSRSRLHNLRMLNSKLLSSLERSSQNYEQWHVGELIHEPLNDRLRFAMIDIPFLRNMYLQHGYSAGLELEHDFGAFLKSKIDDDKARLYHFSDANLLYIEPCPDRERPPEDLFNKVQSWIEEFQPERRLNRIIRMGIADYPFLPRAYTAINDKELLDILLMAASVARDLSIKENSSHWVYLRAIDNAPAASFASNNIRKSCKHAINQGLIKVHSSYKNEENIKKLLKDG</sequence>
<dbReference type="Gene3D" id="1.25.40.10">
    <property type="entry name" value="Tetratricopeptide repeat domain"/>
    <property type="match status" value="2"/>
</dbReference>
<proteinExistence type="predicted"/>
<reference evidence="4 5" key="1">
    <citation type="submission" date="2015-08" db="EMBL/GenBank/DDBJ databases">
        <title>Antibacterial properties of a collection of Vibrionaceae strains.</title>
        <authorList>
            <person name="Giubergia S."/>
        </authorList>
    </citation>
    <scope>NUCLEOTIDE SEQUENCE [LARGE SCALE GENOMIC DNA]</scope>
    <source>
        <strain evidence="4 5">S0821</strain>
    </source>
</reference>
<feature type="transmembrane region" description="Helical" evidence="2">
    <location>
        <begin position="489"/>
        <end position="505"/>
    </location>
</feature>
<keyword evidence="5" id="KW-1185">Reference proteome</keyword>
<dbReference type="SMART" id="SM00028">
    <property type="entry name" value="TPR"/>
    <property type="match status" value="4"/>
</dbReference>
<dbReference type="Proteomes" id="UP000051221">
    <property type="component" value="Unassembled WGS sequence"/>
</dbReference>
<feature type="repeat" description="TPR" evidence="1">
    <location>
        <begin position="291"/>
        <end position="324"/>
    </location>
</feature>
<keyword evidence="2" id="KW-0472">Membrane</keyword>
<keyword evidence="3" id="KW-0732">Signal</keyword>
<keyword evidence="2" id="KW-1133">Transmembrane helix</keyword>
<keyword evidence="2" id="KW-0812">Transmembrane</keyword>
<feature type="chain" id="PRO_5006196259" evidence="3">
    <location>
        <begin position="24"/>
        <end position="756"/>
    </location>
</feature>
<organism evidence="4 5">
    <name type="scientific">Vibrio furnissii</name>
    <dbReference type="NCBI Taxonomy" id="29494"/>
    <lineage>
        <taxon>Bacteria</taxon>
        <taxon>Pseudomonadati</taxon>
        <taxon>Pseudomonadota</taxon>
        <taxon>Gammaproteobacteria</taxon>
        <taxon>Vibrionales</taxon>
        <taxon>Vibrionaceae</taxon>
        <taxon>Vibrio</taxon>
    </lineage>
</organism>
<evidence type="ECO:0000313" key="5">
    <source>
        <dbReference type="Proteomes" id="UP000051221"/>
    </source>
</evidence>
<evidence type="ECO:0000256" key="2">
    <source>
        <dbReference type="SAM" id="Phobius"/>
    </source>
</evidence>
<name>A0A0Q2RIF5_VIBFU</name>
<dbReference type="AlphaFoldDB" id="A0A0Q2RIF5"/>
<dbReference type="InterPro" id="IPR011990">
    <property type="entry name" value="TPR-like_helical_dom_sf"/>
</dbReference>
<feature type="signal peptide" evidence="3">
    <location>
        <begin position="1"/>
        <end position="23"/>
    </location>
</feature>
<dbReference type="EMBL" id="LKHS01000028">
    <property type="protein sequence ID" value="KQH83838.1"/>
    <property type="molecule type" value="Genomic_DNA"/>
</dbReference>
<evidence type="ECO:0000256" key="1">
    <source>
        <dbReference type="PROSITE-ProRule" id="PRU00339"/>
    </source>
</evidence>
<dbReference type="RefSeq" id="WP_055467137.1">
    <property type="nucleotide sequence ID" value="NZ_CAWQRI010000123.1"/>
</dbReference>
<keyword evidence="1" id="KW-0802">TPR repeat</keyword>
<evidence type="ECO:0000256" key="3">
    <source>
        <dbReference type="SAM" id="SignalP"/>
    </source>
</evidence>